<reference evidence="1 2" key="1">
    <citation type="journal article" date="2013" name="Genome Announc.">
        <title>Complete genome sequence of Simiduia agarivorans SA1(T), a marine bacterium able to degrade a variety of polysaccharides.</title>
        <authorList>
            <person name="Lin S.Y."/>
            <person name="Shieh W.Y."/>
            <person name="Chen J.S."/>
            <person name="Tang S.L."/>
        </authorList>
    </citation>
    <scope>NUCLEOTIDE SEQUENCE [LARGE SCALE GENOMIC DNA]</scope>
    <source>
        <strain evidence="2">DSM 21679 / JCM 13881 / BCRC 17597 / SA1</strain>
    </source>
</reference>
<accession>K4KJL5</accession>
<evidence type="ECO:0000313" key="2">
    <source>
        <dbReference type="Proteomes" id="UP000000466"/>
    </source>
</evidence>
<organism evidence="1 2">
    <name type="scientific">Simiduia agarivorans (strain DSM 21679 / JCM 13881 / BCRC 17597 / SA1)</name>
    <dbReference type="NCBI Taxonomy" id="1117647"/>
    <lineage>
        <taxon>Bacteria</taxon>
        <taxon>Pseudomonadati</taxon>
        <taxon>Pseudomonadota</taxon>
        <taxon>Gammaproteobacteria</taxon>
        <taxon>Cellvibrionales</taxon>
        <taxon>Cellvibrionaceae</taxon>
        <taxon>Simiduia</taxon>
    </lineage>
</organism>
<protein>
    <submittedName>
        <fullName evidence="1">Uncharacterized protein</fullName>
    </submittedName>
</protein>
<dbReference type="AlphaFoldDB" id="K4KJL5"/>
<dbReference type="HOGENOM" id="CLU_2510882_0_0_6"/>
<proteinExistence type="predicted"/>
<dbReference type="Proteomes" id="UP000000466">
    <property type="component" value="Chromosome"/>
</dbReference>
<keyword evidence="2" id="KW-1185">Reference proteome</keyword>
<dbReference type="EMBL" id="CP003746">
    <property type="protein sequence ID" value="AFU98415.1"/>
    <property type="molecule type" value="Genomic_DNA"/>
</dbReference>
<evidence type="ECO:0000313" key="1">
    <source>
        <dbReference type="EMBL" id="AFU98415.1"/>
    </source>
</evidence>
<name>K4KJL5_SIMAS</name>
<gene>
    <name evidence="1" type="ordered locus">M5M_06100</name>
</gene>
<dbReference type="STRING" id="1117647.M5M_06100"/>
<dbReference type="KEGG" id="saga:M5M_06100"/>
<sequence length="85" mass="9859">MAFCGVMRSAYYTLQWGGRSTGFIEWVAEMIKWLMSDLVDAEHLLSERLNELKSEVRKGLNYADEDPVGFMHRLFGVPYFGGRMF</sequence>